<sequence>MLADFGTSWTKTFDTVGGARKIVKTRELNSFRADWATGHNTAGRAGRTVNELIALGNGALELTGERDCTVLDVGSRDVKYVKFAGGRVTEMNWSAKCGALTGFTLELILDYFKIDPARVEPGRGIMGVTCGVLGMEQLFEAIAAGRSCESALADFTRGLATNAYQFIGRPAQFYLSGGMCDNPLFLKSFPRGVKVLPLGRFVLIEGLRKEMGLGE</sequence>
<dbReference type="EMBL" id="MFIX01000227">
    <property type="protein sequence ID" value="OGG01063.1"/>
    <property type="molecule type" value="Genomic_DNA"/>
</dbReference>
<evidence type="ECO:0000313" key="1">
    <source>
        <dbReference type="EMBL" id="OGG01063.1"/>
    </source>
</evidence>
<accession>A0A1F5YLZ4</accession>
<dbReference type="STRING" id="1817867.A3F83_15795"/>
<dbReference type="Proteomes" id="UP000179129">
    <property type="component" value="Unassembled WGS sequence"/>
</dbReference>
<name>A0A1F5YLZ4_9BACT</name>
<protein>
    <recommendedName>
        <fullName evidence="3">ATPase</fullName>
    </recommendedName>
</protein>
<proteinExistence type="predicted"/>
<dbReference type="Gene3D" id="3.30.420.40">
    <property type="match status" value="1"/>
</dbReference>
<reference evidence="1 2" key="1">
    <citation type="journal article" date="2016" name="Nat. Commun.">
        <title>Thousands of microbial genomes shed light on interconnected biogeochemical processes in an aquifer system.</title>
        <authorList>
            <person name="Anantharaman K."/>
            <person name="Brown C.T."/>
            <person name="Hug L.A."/>
            <person name="Sharon I."/>
            <person name="Castelle C.J."/>
            <person name="Probst A.J."/>
            <person name="Thomas B.C."/>
            <person name="Singh A."/>
            <person name="Wilkins M.J."/>
            <person name="Karaoz U."/>
            <person name="Brodie E.L."/>
            <person name="Williams K.H."/>
            <person name="Hubbard S.S."/>
            <person name="Banfield J.F."/>
        </authorList>
    </citation>
    <scope>NUCLEOTIDE SEQUENCE [LARGE SCALE GENOMIC DNA]</scope>
</reference>
<evidence type="ECO:0008006" key="3">
    <source>
        <dbReference type="Google" id="ProtNLM"/>
    </source>
</evidence>
<organism evidence="1 2">
    <name type="scientific">Candidatus Glassbacteria bacterium RIFCSPLOWO2_12_FULL_58_11</name>
    <dbReference type="NCBI Taxonomy" id="1817867"/>
    <lineage>
        <taxon>Bacteria</taxon>
        <taxon>Candidatus Glassiibacteriota</taxon>
    </lineage>
</organism>
<gene>
    <name evidence="1" type="ORF">A3F83_15795</name>
</gene>
<evidence type="ECO:0000313" key="2">
    <source>
        <dbReference type="Proteomes" id="UP000179129"/>
    </source>
</evidence>
<dbReference type="AlphaFoldDB" id="A0A1F5YLZ4"/>
<comment type="caution">
    <text evidence="1">The sequence shown here is derived from an EMBL/GenBank/DDBJ whole genome shotgun (WGS) entry which is preliminary data.</text>
</comment>